<name>A0A1H2TPL0_HALVA</name>
<accession>A0A1H2TPL0</accession>
<dbReference type="AlphaFoldDB" id="A0A1H2TPL0"/>
<dbReference type="Proteomes" id="UP000182573">
    <property type="component" value="Unassembled WGS sequence"/>
</dbReference>
<dbReference type="RefSeq" id="WP_004515159.1">
    <property type="nucleotide sequence ID" value="NZ_FNOF01000003.1"/>
</dbReference>
<gene>
    <name evidence="1" type="ORF">SAMN05443574_103329</name>
</gene>
<evidence type="ECO:0000313" key="1">
    <source>
        <dbReference type="EMBL" id="SDW45698.1"/>
    </source>
</evidence>
<organism evidence="1 2">
    <name type="scientific">Haloarcula vallismortis</name>
    <name type="common">Halobacterium vallismortis</name>
    <dbReference type="NCBI Taxonomy" id="28442"/>
    <lineage>
        <taxon>Archaea</taxon>
        <taxon>Methanobacteriati</taxon>
        <taxon>Methanobacteriota</taxon>
        <taxon>Stenosarchaea group</taxon>
        <taxon>Halobacteria</taxon>
        <taxon>Halobacteriales</taxon>
        <taxon>Haloarculaceae</taxon>
        <taxon>Haloarcula</taxon>
    </lineage>
</organism>
<dbReference type="EMBL" id="FNOF01000003">
    <property type="protein sequence ID" value="SDW45698.1"/>
    <property type="molecule type" value="Genomic_DNA"/>
</dbReference>
<sequence>MQQVQKAPEGYSKKFELDKDTDLLDIRYPQIGYKIHVPKILYEKKEGSYIRYVRTFCGQEDEMLVNDLETLRDNNYRFCRSCTRYASKKLGFDFEERVQELMNGGENP</sequence>
<reference evidence="1 2" key="1">
    <citation type="submission" date="2016-10" db="EMBL/GenBank/DDBJ databases">
        <authorList>
            <person name="de Groot N.N."/>
        </authorList>
    </citation>
    <scope>NUCLEOTIDE SEQUENCE [LARGE SCALE GENOMIC DNA]</scope>
    <source>
        <strain evidence="1 2">DSM 3756</strain>
    </source>
</reference>
<evidence type="ECO:0000313" key="2">
    <source>
        <dbReference type="Proteomes" id="UP000182573"/>
    </source>
</evidence>
<protein>
    <submittedName>
        <fullName evidence="1">Uncharacterized protein</fullName>
    </submittedName>
</protein>
<proteinExistence type="predicted"/>
<dbReference type="STRING" id="28442.SAMN05443574_103329"/>